<name>A0ABV7VYH7_9GAMM</name>
<dbReference type="EMBL" id="JBHRYB010000025">
    <property type="protein sequence ID" value="MFC3681801.1"/>
    <property type="molecule type" value="Genomic_DNA"/>
</dbReference>
<keyword evidence="2" id="KW-0472">Membrane</keyword>
<feature type="coiled-coil region" evidence="1">
    <location>
        <begin position="52"/>
        <end position="121"/>
    </location>
</feature>
<keyword evidence="1" id="KW-0175">Coiled coil</keyword>
<keyword evidence="2" id="KW-1133">Transmembrane helix</keyword>
<keyword evidence="4" id="KW-1185">Reference proteome</keyword>
<dbReference type="Pfam" id="PF20567">
    <property type="entry name" value="DUF6776"/>
    <property type="match status" value="1"/>
</dbReference>
<comment type="caution">
    <text evidence="3">The sequence shown here is derived from an EMBL/GenBank/DDBJ whole genome shotgun (WGS) entry which is preliminary data.</text>
</comment>
<organism evidence="3 4">
    <name type="scientific">Bacterioplanoides pacificum</name>
    <dbReference type="NCBI Taxonomy" id="1171596"/>
    <lineage>
        <taxon>Bacteria</taxon>
        <taxon>Pseudomonadati</taxon>
        <taxon>Pseudomonadota</taxon>
        <taxon>Gammaproteobacteria</taxon>
        <taxon>Oceanospirillales</taxon>
        <taxon>Oceanospirillaceae</taxon>
        <taxon>Bacterioplanoides</taxon>
    </lineage>
</organism>
<evidence type="ECO:0000313" key="4">
    <source>
        <dbReference type="Proteomes" id="UP001595722"/>
    </source>
</evidence>
<evidence type="ECO:0000256" key="1">
    <source>
        <dbReference type="SAM" id="Coils"/>
    </source>
</evidence>
<accession>A0ABV7VYH7</accession>
<proteinExistence type="predicted"/>
<gene>
    <name evidence="3" type="ORF">ACFOMG_16995</name>
</gene>
<feature type="transmembrane region" description="Helical" evidence="2">
    <location>
        <begin position="26"/>
        <end position="46"/>
    </location>
</feature>
<dbReference type="RefSeq" id="WP_376868422.1">
    <property type="nucleotide sequence ID" value="NZ_JBHRYB010000025.1"/>
</dbReference>
<keyword evidence="2" id="KW-0812">Transmembrane</keyword>
<evidence type="ECO:0000256" key="2">
    <source>
        <dbReference type="SAM" id="Phobius"/>
    </source>
</evidence>
<sequence>MAVVKGSQQDRLIIRHYKPGQRFRRFLFTLILIAAVGVGGYFAGVYDSMSSIRQLTSERDSLQTELLQGEREITRLTQRVGVLEKGGEVDRKATEGIRQTVKELKAHVATLEEEVAFYKGIMAPSSNDKGLRISKINIQPGDAAGQYSYSIMLTQVADNSSYITGLAAVNFVGTQAGEKVILPLRDLDGDIADLGVKFRFRYFQEVKGTLSLPAQFVPEQVQVVLQSTGNKAQRVEESIEWPGTGEA</sequence>
<protein>
    <submittedName>
        <fullName evidence="3">DUF6776 family protein</fullName>
    </submittedName>
</protein>
<dbReference type="InterPro" id="IPR046703">
    <property type="entry name" value="DUF6776"/>
</dbReference>
<dbReference type="Proteomes" id="UP001595722">
    <property type="component" value="Unassembled WGS sequence"/>
</dbReference>
<reference evidence="4" key="1">
    <citation type="journal article" date="2019" name="Int. J. Syst. Evol. Microbiol.">
        <title>The Global Catalogue of Microorganisms (GCM) 10K type strain sequencing project: providing services to taxonomists for standard genome sequencing and annotation.</title>
        <authorList>
            <consortium name="The Broad Institute Genomics Platform"/>
            <consortium name="The Broad Institute Genome Sequencing Center for Infectious Disease"/>
            <person name="Wu L."/>
            <person name="Ma J."/>
        </authorList>
    </citation>
    <scope>NUCLEOTIDE SEQUENCE [LARGE SCALE GENOMIC DNA]</scope>
    <source>
        <strain evidence="4">KCTC 42424</strain>
    </source>
</reference>
<evidence type="ECO:0000313" key="3">
    <source>
        <dbReference type="EMBL" id="MFC3681801.1"/>
    </source>
</evidence>